<dbReference type="Proteomes" id="UP001168098">
    <property type="component" value="Unassembled WGS sequence"/>
</dbReference>
<dbReference type="Gene3D" id="1.10.10.10">
    <property type="entry name" value="Winged helix-like DNA-binding domain superfamily/Winged helix DNA-binding domain"/>
    <property type="match status" value="1"/>
</dbReference>
<feature type="domain" description="O-methyltransferase dimerisation" evidence="6">
    <location>
        <begin position="46"/>
        <end position="137"/>
    </location>
</feature>
<dbReference type="EMBL" id="JARBHA010000016">
    <property type="protein sequence ID" value="KAJ9679906.1"/>
    <property type="molecule type" value="Genomic_DNA"/>
</dbReference>
<dbReference type="FunFam" id="1.10.10.10:FF:000357">
    <property type="entry name" value="Caffeic acid 3-O-methyltransferase"/>
    <property type="match status" value="1"/>
</dbReference>
<dbReference type="Pfam" id="PF00891">
    <property type="entry name" value="Methyltransf_2"/>
    <property type="match status" value="1"/>
</dbReference>
<dbReference type="SUPFAM" id="SSF46785">
    <property type="entry name" value="Winged helix' DNA-binding domain"/>
    <property type="match status" value="1"/>
</dbReference>
<keyword evidence="1" id="KW-0489">Methyltransferase</keyword>
<dbReference type="Pfam" id="PF08100">
    <property type="entry name" value="Dimerisation"/>
    <property type="match status" value="1"/>
</dbReference>
<dbReference type="FunFam" id="3.40.50.150:FF:000061">
    <property type="entry name" value="Caffeic acid O-methyltransferase"/>
    <property type="match status" value="1"/>
</dbReference>
<dbReference type="InterPro" id="IPR001077">
    <property type="entry name" value="COMT_C"/>
</dbReference>
<comment type="caution">
    <text evidence="7">The sequence shown here is derived from an EMBL/GenBank/DDBJ whole genome shotgun (WGS) entry which is preliminary data.</text>
</comment>
<dbReference type="InterPro" id="IPR016461">
    <property type="entry name" value="COMT-like"/>
</dbReference>
<sequence length="383" mass="41647">MGSTLAFNSGSTGINPGFSSSVVVNDPVPTAIRKSEEEEFAHATLLANGSVLPMVLKAALQLDLLEIIAKAGPGAFVSASEIAAQIRTNNPKAPVMVDRILCLLATDRVVKCSPRDSPDGGVERLYGLGPVCKYLTRNEDGVSVAPLVLMNQDQVLMESWYYLRDAVLDGGIPLNKAYGMTAFDYRSPRFTKEFNERMSGHSIITMKEILETYKGFEGLTSIVDVGGRTGVILDMIRSKYPTIKGINFDLPDVIADAPSYPGVEHVGGDMFVSVPKGDAIFMKWVCHEWDDAHCLKVLENCYQALPDIGKVIVAECILPVVPDTSLATKSVVHLDVIMLAYNSDGKTRTEKEFEALAKGAGFQGFKVVCCAFNTWIMEFCKTA</sequence>
<evidence type="ECO:0000313" key="7">
    <source>
        <dbReference type="EMBL" id="KAJ9679906.1"/>
    </source>
</evidence>
<keyword evidence="2" id="KW-0808">Transferase</keyword>
<feature type="domain" description="O-methyltransferase C-terminal" evidence="5">
    <location>
        <begin position="160"/>
        <end position="363"/>
    </location>
</feature>
<protein>
    <recommendedName>
        <fullName evidence="9">Caffeic acid 3-O-methyltransferase</fullName>
    </recommendedName>
</protein>
<reference evidence="7 8" key="1">
    <citation type="journal article" date="2023" name="BMC Biotechnol.">
        <title>Vitis rotundifolia cv Carlos genome sequencing.</title>
        <authorList>
            <person name="Huff M."/>
            <person name="Hulse-Kemp A."/>
            <person name="Scheffler B."/>
            <person name="Youngblood R."/>
            <person name="Simpson S."/>
            <person name="Babiker E."/>
            <person name="Staton M."/>
        </authorList>
    </citation>
    <scope>NUCLEOTIDE SEQUENCE [LARGE SCALE GENOMIC DNA]</scope>
    <source>
        <tissue evidence="7">Leaf</tissue>
    </source>
</reference>
<name>A0AA38Z055_VITRO</name>
<evidence type="ECO:0000256" key="4">
    <source>
        <dbReference type="PIRSR" id="PIRSR005739-1"/>
    </source>
</evidence>
<proteinExistence type="predicted"/>
<organism evidence="7 8">
    <name type="scientific">Vitis rotundifolia</name>
    <name type="common">Muscadine grape</name>
    <dbReference type="NCBI Taxonomy" id="103349"/>
    <lineage>
        <taxon>Eukaryota</taxon>
        <taxon>Viridiplantae</taxon>
        <taxon>Streptophyta</taxon>
        <taxon>Embryophyta</taxon>
        <taxon>Tracheophyta</taxon>
        <taxon>Spermatophyta</taxon>
        <taxon>Magnoliopsida</taxon>
        <taxon>eudicotyledons</taxon>
        <taxon>Gunneridae</taxon>
        <taxon>Pentapetalae</taxon>
        <taxon>rosids</taxon>
        <taxon>Vitales</taxon>
        <taxon>Vitaceae</taxon>
        <taxon>Viteae</taxon>
        <taxon>Vitis</taxon>
    </lineage>
</organism>
<dbReference type="GO" id="GO:0008171">
    <property type="term" value="F:O-methyltransferase activity"/>
    <property type="evidence" value="ECO:0007669"/>
    <property type="project" value="InterPro"/>
</dbReference>
<dbReference type="InterPro" id="IPR036390">
    <property type="entry name" value="WH_DNA-bd_sf"/>
</dbReference>
<dbReference type="PROSITE" id="PS51683">
    <property type="entry name" value="SAM_OMT_II"/>
    <property type="match status" value="1"/>
</dbReference>
<dbReference type="InterPro" id="IPR036388">
    <property type="entry name" value="WH-like_DNA-bd_sf"/>
</dbReference>
<dbReference type="InterPro" id="IPR012967">
    <property type="entry name" value="COMT_dimerisation"/>
</dbReference>
<dbReference type="PIRSF" id="PIRSF005739">
    <property type="entry name" value="O-mtase"/>
    <property type="match status" value="1"/>
</dbReference>
<dbReference type="Gene3D" id="3.40.50.150">
    <property type="entry name" value="Vaccinia Virus protein VP39"/>
    <property type="match status" value="1"/>
</dbReference>
<dbReference type="GO" id="GO:0032259">
    <property type="term" value="P:methylation"/>
    <property type="evidence" value="ECO:0007669"/>
    <property type="project" value="UniProtKB-KW"/>
</dbReference>
<evidence type="ECO:0000313" key="8">
    <source>
        <dbReference type="Proteomes" id="UP001168098"/>
    </source>
</evidence>
<evidence type="ECO:0000256" key="1">
    <source>
        <dbReference type="ARBA" id="ARBA00022603"/>
    </source>
</evidence>
<feature type="active site" description="Proton acceptor" evidence="4">
    <location>
        <position position="287"/>
    </location>
</feature>
<evidence type="ECO:0008006" key="9">
    <source>
        <dbReference type="Google" id="ProtNLM"/>
    </source>
</evidence>
<accession>A0AA38Z055</accession>
<evidence type="ECO:0000256" key="3">
    <source>
        <dbReference type="ARBA" id="ARBA00022691"/>
    </source>
</evidence>
<evidence type="ECO:0000256" key="2">
    <source>
        <dbReference type="ARBA" id="ARBA00022679"/>
    </source>
</evidence>
<dbReference type="PANTHER" id="PTHR11746">
    <property type="entry name" value="O-METHYLTRANSFERASE"/>
    <property type="match status" value="1"/>
</dbReference>
<gene>
    <name evidence="7" type="ORF">PVL29_021721</name>
</gene>
<keyword evidence="8" id="KW-1185">Reference proteome</keyword>
<dbReference type="SUPFAM" id="SSF53335">
    <property type="entry name" value="S-adenosyl-L-methionine-dependent methyltransferases"/>
    <property type="match status" value="1"/>
</dbReference>
<dbReference type="InterPro" id="IPR029063">
    <property type="entry name" value="SAM-dependent_MTases_sf"/>
</dbReference>
<keyword evidence="3" id="KW-0949">S-adenosyl-L-methionine</keyword>
<dbReference type="GO" id="GO:0046983">
    <property type="term" value="F:protein dimerization activity"/>
    <property type="evidence" value="ECO:0007669"/>
    <property type="project" value="InterPro"/>
</dbReference>
<evidence type="ECO:0000259" key="6">
    <source>
        <dbReference type="Pfam" id="PF08100"/>
    </source>
</evidence>
<dbReference type="AlphaFoldDB" id="A0AA38Z055"/>
<evidence type="ECO:0000259" key="5">
    <source>
        <dbReference type="Pfam" id="PF00891"/>
    </source>
</evidence>